<keyword evidence="1" id="KW-0880">Kelch repeat</keyword>
<dbReference type="EMBL" id="JAAAIM010000660">
    <property type="protein sequence ID" value="KAG0285517.1"/>
    <property type="molecule type" value="Genomic_DNA"/>
</dbReference>
<dbReference type="Proteomes" id="UP001194696">
    <property type="component" value="Unassembled WGS sequence"/>
</dbReference>
<keyword evidence="2" id="KW-0677">Repeat</keyword>
<accession>A0ABQ7JWI9</accession>
<dbReference type="Gene3D" id="2.120.10.80">
    <property type="entry name" value="Kelch-type beta propeller"/>
    <property type="match status" value="1"/>
</dbReference>
<evidence type="ECO:0000256" key="1">
    <source>
        <dbReference type="ARBA" id="ARBA00022441"/>
    </source>
</evidence>
<dbReference type="InterPro" id="IPR015915">
    <property type="entry name" value="Kelch-typ_b-propeller"/>
</dbReference>
<feature type="chain" id="PRO_5047482876" description="Galactose oxidase" evidence="4">
    <location>
        <begin position="30"/>
        <end position="583"/>
    </location>
</feature>
<dbReference type="PANTHER" id="PTHR46093:SF18">
    <property type="entry name" value="FIBRONECTIN TYPE-III DOMAIN-CONTAINING PROTEIN"/>
    <property type="match status" value="1"/>
</dbReference>
<dbReference type="Pfam" id="PF24681">
    <property type="entry name" value="Kelch_KLHDC2_KLHL20_DRC7"/>
    <property type="match status" value="1"/>
</dbReference>
<keyword evidence="6" id="KW-1185">Reference proteome</keyword>
<evidence type="ECO:0000256" key="4">
    <source>
        <dbReference type="SAM" id="SignalP"/>
    </source>
</evidence>
<reference evidence="5 6" key="1">
    <citation type="journal article" date="2020" name="Fungal Divers.">
        <title>Resolving the Mortierellaceae phylogeny through synthesis of multi-gene phylogenetics and phylogenomics.</title>
        <authorList>
            <person name="Vandepol N."/>
            <person name="Liber J."/>
            <person name="Desiro A."/>
            <person name="Na H."/>
            <person name="Kennedy M."/>
            <person name="Barry K."/>
            <person name="Grigoriev I.V."/>
            <person name="Miller A.N."/>
            <person name="O'Donnell K."/>
            <person name="Stajich J.E."/>
            <person name="Bonito G."/>
        </authorList>
    </citation>
    <scope>NUCLEOTIDE SEQUENCE [LARGE SCALE GENOMIC DNA]</scope>
    <source>
        <strain evidence="5 6">AD045</strain>
    </source>
</reference>
<keyword evidence="3" id="KW-0812">Transmembrane</keyword>
<evidence type="ECO:0000313" key="5">
    <source>
        <dbReference type="EMBL" id="KAG0285517.1"/>
    </source>
</evidence>
<name>A0ABQ7JWI9_9FUNG</name>
<feature type="transmembrane region" description="Helical" evidence="3">
    <location>
        <begin position="392"/>
        <end position="412"/>
    </location>
</feature>
<sequence>MRHRDVLNCHSAMLYALVALFALLCPSAGAPAPVHSMAYATVDEKTLYIQGGDPGQDGNLSNQFYSLDLTQSNWDISNPPWSTLATGAANIGALATANHFMTVVDGGQSLMVWSSLISGSNSISSESQIVKYSISRLTWLTRQSSDLGSNYSTVPRFAKSGATDPATNFVYIPSVFQNDTGMTVYNATSTSSFQNSAKSAPMPTPLVRGGVLTGHSTVWSDYRNRMLVYGGRYEVPGSGPTAPSPPTSVLTDQFVEYNPTLQTWAHVETKGKSPGNRTRHCMVPAYGGRKMVVFGGSTGSNADIVPQGDIYVLDLSSMTWSQGISASSTNFRAAMACSVAGNNFLAWGGTNSLITLNSTIVYNFRINQWTDRFSLDASSSGASSDTSIMGDIIGGSAAAVLFISILIGYVIYRRRKQRSLQNQVTRQDYELQAQDWSKHDYDVETTKRNPHEPVDSLTLKGVPRNPAVISMIREFHFPPGHQAGNPEYVPQLTFQGFQRTDPQYSDTPLQEPWRNPHGMAIPEHIIEDERLRQQWIVQQQQADIFQQQQQLYLDELERLRLEYEQLQTCAPSPPTTTRSYPHY</sequence>
<gene>
    <name evidence="5" type="ORF">BGZ96_010256</name>
</gene>
<protein>
    <recommendedName>
        <fullName evidence="7">Galactose oxidase</fullName>
    </recommendedName>
</protein>
<keyword evidence="3" id="KW-0472">Membrane</keyword>
<organism evidence="5 6">
    <name type="scientific">Linnemannia gamsii</name>
    <dbReference type="NCBI Taxonomy" id="64522"/>
    <lineage>
        <taxon>Eukaryota</taxon>
        <taxon>Fungi</taxon>
        <taxon>Fungi incertae sedis</taxon>
        <taxon>Mucoromycota</taxon>
        <taxon>Mortierellomycotina</taxon>
        <taxon>Mortierellomycetes</taxon>
        <taxon>Mortierellales</taxon>
        <taxon>Mortierellaceae</taxon>
        <taxon>Linnemannia</taxon>
    </lineage>
</organism>
<evidence type="ECO:0008006" key="7">
    <source>
        <dbReference type="Google" id="ProtNLM"/>
    </source>
</evidence>
<comment type="caution">
    <text evidence="5">The sequence shown here is derived from an EMBL/GenBank/DDBJ whole genome shotgun (WGS) entry which is preliminary data.</text>
</comment>
<keyword evidence="3" id="KW-1133">Transmembrane helix</keyword>
<evidence type="ECO:0000256" key="3">
    <source>
        <dbReference type="SAM" id="Phobius"/>
    </source>
</evidence>
<dbReference type="SUPFAM" id="SSF117281">
    <property type="entry name" value="Kelch motif"/>
    <property type="match status" value="2"/>
</dbReference>
<feature type="signal peptide" evidence="4">
    <location>
        <begin position="1"/>
        <end position="29"/>
    </location>
</feature>
<keyword evidence="4" id="KW-0732">Signal</keyword>
<dbReference type="PANTHER" id="PTHR46093">
    <property type="entry name" value="ACYL-COA-BINDING DOMAIN-CONTAINING PROTEIN 5"/>
    <property type="match status" value="1"/>
</dbReference>
<evidence type="ECO:0000256" key="2">
    <source>
        <dbReference type="ARBA" id="ARBA00022737"/>
    </source>
</evidence>
<evidence type="ECO:0000313" key="6">
    <source>
        <dbReference type="Proteomes" id="UP001194696"/>
    </source>
</evidence>
<proteinExistence type="predicted"/>